<sequence>MSPSFLFISSVSVLATLGLLIIPIIAYLTFLKRGKNPRQDGDQLPPSPPRLPIIGNLHQLGRLPHRSLWELSRRYGPVMMLHLGNVPTLVVSSAETAREVLKTHDADTCSRPASLAPGRLSYNYLDIVFSPYTNHWRELRKLFMLELMSTKRAHLFWQAREAEVDALVVFLRENAGKTVEMNGRLFTMMDKIVGTVAFGKMYGTDQFGGKSFQGVLDEAMNMLDGFSAEEFFPGWGQTVDRLMGKASRLEEIFEILDRYYQYVIDEHRKPLRTSNEHEIGDFVDVLLDLQRDPKNKLALTNDHIKAILMNTFIGGISTTAITILWVMSELVKNPGVLSKAQDEIRSCIGKKPMVERDDISKLPYLRMVVKETLRLHPPLALLIPRETVRPCQIGGYDVPARTRVLINAWGIGRDLRSWERPEDFDPDRFEKVERDFRGQDYELIPFGAGRRTCPGIMMGVTTTEFTLANLLYSFNWNLPEGAKIRDFSMEEEGGLTTHRKMPLLLVPTMYN</sequence>
<keyword evidence="2" id="KW-1185">Reference proteome</keyword>
<organism evidence="1 2">
    <name type="scientific">Melastoma candidum</name>
    <dbReference type="NCBI Taxonomy" id="119954"/>
    <lineage>
        <taxon>Eukaryota</taxon>
        <taxon>Viridiplantae</taxon>
        <taxon>Streptophyta</taxon>
        <taxon>Embryophyta</taxon>
        <taxon>Tracheophyta</taxon>
        <taxon>Spermatophyta</taxon>
        <taxon>Magnoliopsida</taxon>
        <taxon>eudicotyledons</taxon>
        <taxon>Gunneridae</taxon>
        <taxon>Pentapetalae</taxon>
        <taxon>rosids</taxon>
        <taxon>malvids</taxon>
        <taxon>Myrtales</taxon>
        <taxon>Melastomataceae</taxon>
        <taxon>Melastomatoideae</taxon>
        <taxon>Melastomateae</taxon>
        <taxon>Melastoma</taxon>
    </lineage>
</organism>
<proteinExistence type="predicted"/>
<protein>
    <submittedName>
        <fullName evidence="1">Uncharacterized protein</fullName>
    </submittedName>
</protein>
<evidence type="ECO:0000313" key="2">
    <source>
        <dbReference type="Proteomes" id="UP001057402"/>
    </source>
</evidence>
<dbReference type="Proteomes" id="UP001057402">
    <property type="component" value="Chromosome 2"/>
</dbReference>
<accession>A0ACB9S288</accession>
<reference evidence="2" key="1">
    <citation type="journal article" date="2023" name="Front. Plant Sci.">
        <title>Chromosomal-level genome assembly of Melastoma candidum provides insights into trichome evolution.</title>
        <authorList>
            <person name="Zhong Y."/>
            <person name="Wu W."/>
            <person name="Sun C."/>
            <person name="Zou P."/>
            <person name="Liu Y."/>
            <person name="Dai S."/>
            <person name="Zhou R."/>
        </authorList>
    </citation>
    <scope>NUCLEOTIDE SEQUENCE [LARGE SCALE GENOMIC DNA]</scope>
</reference>
<gene>
    <name evidence="1" type="ORF">MLD38_003263</name>
</gene>
<dbReference type="EMBL" id="CM042881">
    <property type="protein sequence ID" value="KAI4385209.1"/>
    <property type="molecule type" value="Genomic_DNA"/>
</dbReference>
<comment type="caution">
    <text evidence="1">The sequence shown here is derived from an EMBL/GenBank/DDBJ whole genome shotgun (WGS) entry which is preliminary data.</text>
</comment>
<evidence type="ECO:0000313" key="1">
    <source>
        <dbReference type="EMBL" id="KAI4385209.1"/>
    </source>
</evidence>
<name>A0ACB9S288_9MYRT</name>